<protein>
    <submittedName>
        <fullName evidence="2">ABC transporter permease</fullName>
    </submittedName>
</protein>
<proteinExistence type="predicted"/>
<feature type="transmembrane region" description="Helical" evidence="1">
    <location>
        <begin position="60"/>
        <end position="80"/>
    </location>
</feature>
<keyword evidence="1" id="KW-0472">Membrane</keyword>
<dbReference type="EMBL" id="JBHUMM010000009">
    <property type="protein sequence ID" value="MFD2671106.1"/>
    <property type="molecule type" value="Genomic_DNA"/>
</dbReference>
<accession>A0ABW5R8N8</accession>
<dbReference type="Proteomes" id="UP001597497">
    <property type="component" value="Unassembled WGS sequence"/>
</dbReference>
<evidence type="ECO:0000256" key="1">
    <source>
        <dbReference type="SAM" id="Phobius"/>
    </source>
</evidence>
<feature type="transmembrane region" description="Helical" evidence="1">
    <location>
        <begin position="176"/>
        <end position="195"/>
    </location>
</feature>
<sequence length="262" mass="29513">MKKYWELFKSQIKIDLHYKAWFWANMISKVMQLLIIYAFWNAVFANQGEIASVSQQQMVTYVVIAMFLGTYVYGTGVQLANSVRDGSIATELMKPYDLLLKLVSLNMGNKVMKTFREVLPLVLLAMFFLSVQGPPSLAAGILFLVSAVFGILIGVHLELVVGLIAFWTVNIWGARMLVNTTLLFFSGALMPLYLFPDWLQTASFYLPFQSIVHVPVSIYTGTITGPDILYAVLLQIVWLGIVCTVIRMFWSLALRRVTIFGG</sequence>
<dbReference type="RefSeq" id="WP_379928538.1">
    <property type="nucleotide sequence ID" value="NZ_JBHUMM010000009.1"/>
</dbReference>
<keyword evidence="1" id="KW-1133">Transmembrane helix</keyword>
<gene>
    <name evidence="2" type="ORF">ACFSUC_05755</name>
</gene>
<dbReference type="Pfam" id="PF06182">
    <property type="entry name" value="ABC2_membrane_6"/>
    <property type="match status" value="1"/>
</dbReference>
<evidence type="ECO:0000313" key="3">
    <source>
        <dbReference type="Proteomes" id="UP001597497"/>
    </source>
</evidence>
<name>A0ABW5R8N8_9BACL</name>
<organism evidence="2 3">
    <name type="scientific">Marinicrinis sediminis</name>
    <dbReference type="NCBI Taxonomy" id="1652465"/>
    <lineage>
        <taxon>Bacteria</taxon>
        <taxon>Bacillati</taxon>
        <taxon>Bacillota</taxon>
        <taxon>Bacilli</taxon>
        <taxon>Bacillales</taxon>
        <taxon>Paenibacillaceae</taxon>
    </lineage>
</organism>
<feature type="transmembrane region" description="Helical" evidence="1">
    <location>
        <begin position="137"/>
        <end position="169"/>
    </location>
</feature>
<comment type="caution">
    <text evidence="2">The sequence shown here is derived from an EMBL/GenBank/DDBJ whole genome shotgun (WGS) entry which is preliminary data.</text>
</comment>
<dbReference type="PANTHER" id="PTHR36832">
    <property type="entry name" value="SLR1174 PROTEIN-RELATED"/>
    <property type="match status" value="1"/>
</dbReference>
<feature type="transmembrane region" description="Helical" evidence="1">
    <location>
        <begin position="228"/>
        <end position="250"/>
    </location>
</feature>
<dbReference type="PANTHER" id="PTHR36832:SF1">
    <property type="entry name" value="SLR1174 PROTEIN"/>
    <property type="match status" value="1"/>
</dbReference>
<keyword evidence="1" id="KW-0812">Transmembrane</keyword>
<keyword evidence="3" id="KW-1185">Reference proteome</keyword>
<dbReference type="InterPro" id="IPR010390">
    <property type="entry name" value="ABC-2_transporter-like"/>
</dbReference>
<evidence type="ECO:0000313" key="2">
    <source>
        <dbReference type="EMBL" id="MFD2671106.1"/>
    </source>
</evidence>
<feature type="transmembrane region" description="Helical" evidence="1">
    <location>
        <begin position="20"/>
        <end position="40"/>
    </location>
</feature>
<reference evidence="3" key="1">
    <citation type="journal article" date="2019" name="Int. J. Syst. Evol. Microbiol.">
        <title>The Global Catalogue of Microorganisms (GCM) 10K type strain sequencing project: providing services to taxonomists for standard genome sequencing and annotation.</title>
        <authorList>
            <consortium name="The Broad Institute Genomics Platform"/>
            <consortium name="The Broad Institute Genome Sequencing Center for Infectious Disease"/>
            <person name="Wu L."/>
            <person name="Ma J."/>
        </authorList>
    </citation>
    <scope>NUCLEOTIDE SEQUENCE [LARGE SCALE GENOMIC DNA]</scope>
    <source>
        <strain evidence="3">KCTC 33676</strain>
    </source>
</reference>